<reference evidence="2" key="1">
    <citation type="submission" date="2023-10" db="EMBL/GenBank/DDBJ databases">
        <authorList>
            <person name="Hackl T."/>
        </authorList>
    </citation>
    <scope>NUCLEOTIDE SEQUENCE</scope>
</reference>
<evidence type="ECO:0000313" key="2">
    <source>
        <dbReference type="EMBL" id="CAJ2513355.1"/>
    </source>
</evidence>
<protein>
    <submittedName>
        <fullName evidence="2">Uu.00g014740.m01.CDS01</fullName>
    </submittedName>
</protein>
<gene>
    <name evidence="2" type="ORF">KHLLAP_LOCUS13823</name>
</gene>
<comment type="caution">
    <text evidence="2">The sequence shown here is derived from an EMBL/GenBank/DDBJ whole genome shotgun (WGS) entry which is preliminary data.</text>
</comment>
<dbReference type="Proteomes" id="UP001295740">
    <property type="component" value="Unassembled WGS sequence"/>
</dbReference>
<accession>A0AAI8YQE4</accession>
<feature type="compositionally biased region" description="Basic and acidic residues" evidence="1">
    <location>
        <begin position="1"/>
        <end position="22"/>
    </location>
</feature>
<evidence type="ECO:0000313" key="3">
    <source>
        <dbReference type="Proteomes" id="UP001295740"/>
    </source>
</evidence>
<feature type="compositionally biased region" description="Low complexity" evidence="1">
    <location>
        <begin position="95"/>
        <end position="106"/>
    </location>
</feature>
<feature type="region of interest" description="Disordered" evidence="1">
    <location>
        <begin position="83"/>
        <end position="113"/>
    </location>
</feature>
<keyword evidence="3" id="KW-1185">Reference proteome</keyword>
<proteinExistence type="predicted"/>
<feature type="region of interest" description="Disordered" evidence="1">
    <location>
        <begin position="1"/>
        <end position="52"/>
    </location>
</feature>
<name>A0AAI8YQE4_9PEZI</name>
<sequence length="316" mass="34238">MAHDDTKQEEPGGSKGKGKELNNDPPVLSTASRDHLQSLPAEPNSNSRSALSRLAASTAKLTNDLVVSGQPHADYMNEILAPSKAGPSSAAQGPSTTESSLRRSTTVDPTQRNTFQTTHSLEHVNLEEASFTAFLGGASALEQMGPRAFNYELRPRQTGASGQIATHSATDGMAVVHLLDSGYDEVATGEVTGEVEIPLTSEHRSALRRALFSNHEIKRVPWEDTLNFFPNFTSGDRGYSELSAHLGTSDAREARTMWIEGWRDVLSSYTDEVWGNLDPLVGRAKEELEDLSGEASPTELKALHRLQQILAHVHGS</sequence>
<evidence type="ECO:0000256" key="1">
    <source>
        <dbReference type="SAM" id="MobiDB-lite"/>
    </source>
</evidence>
<dbReference type="AlphaFoldDB" id="A0AAI8YQE4"/>
<organism evidence="2 3">
    <name type="scientific">Anthostomella pinea</name>
    <dbReference type="NCBI Taxonomy" id="933095"/>
    <lineage>
        <taxon>Eukaryota</taxon>
        <taxon>Fungi</taxon>
        <taxon>Dikarya</taxon>
        <taxon>Ascomycota</taxon>
        <taxon>Pezizomycotina</taxon>
        <taxon>Sordariomycetes</taxon>
        <taxon>Xylariomycetidae</taxon>
        <taxon>Xylariales</taxon>
        <taxon>Xylariaceae</taxon>
        <taxon>Anthostomella</taxon>
    </lineage>
</organism>
<dbReference type="EMBL" id="CAUWAG010000020">
    <property type="protein sequence ID" value="CAJ2513355.1"/>
    <property type="molecule type" value="Genomic_DNA"/>
</dbReference>